<evidence type="ECO:0000313" key="1">
    <source>
        <dbReference type="EMBL" id="MPM55059.1"/>
    </source>
</evidence>
<accession>A0A645APQ1</accession>
<reference evidence="1" key="1">
    <citation type="submission" date="2019-08" db="EMBL/GenBank/DDBJ databases">
        <authorList>
            <person name="Kucharzyk K."/>
            <person name="Murdoch R.W."/>
            <person name="Higgins S."/>
            <person name="Loffler F."/>
        </authorList>
    </citation>
    <scope>NUCLEOTIDE SEQUENCE</scope>
</reference>
<organism evidence="1">
    <name type="scientific">bioreactor metagenome</name>
    <dbReference type="NCBI Taxonomy" id="1076179"/>
    <lineage>
        <taxon>unclassified sequences</taxon>
        <taxon>metagenomes</taxon>
        <taxon>ecological metagenomes</taxon>
    </lineage>
</organism>
<name>A0A645APQ1_9ZZZZ</name>
<protein>
    <submittedName>
        <fullName evidence="1">Uncharacterized protein</fullName>
    </submittedName>
</protein>
<comment type="caution">
    <text evidence="1">The sequence shown here is derived from an EMBL/GenBank/DDBJ whole genome shotgun (WGS) entry which is preliminary data.</text>
</comment>
<dbReference type="EMBL" id="VSSQ01015091">
    <property type="protein sequence ID" value="MPM55059.1"/>
    <property type="molecule type" value="Genomic_DNA"/>
</dbReference>
<gene>
    <name evidence="1" type="ORF">SDC9_101844</name>
</gene>
<sequence>MFLRSVLNGDIGFLVGKPFGDVFFELRMGGNGKMHPVPAVVVIDDFHKRVFLVFSVAHIVDVGIKQRCRLQFRHEFLEHPVIDDRFRNAAGGEDRVELSAVAQPQPVFPDILDHHFSVFIPFILRRGKFIFNASDIAAVRSDMPGHCNLGGIHVVVIDRALFRVGDSFRFRLGLCLHQGYLLADILVPVGQNLIGVKAENVLIPNAVGDAVAVQFAAEDGGGRVHFLLVFLLNGRSGKTEEDGGREGVLDGEQHIAECGTVRLVDDENNAFRLHQCEVMGVESFRLVFDIAHFLDGGHDQGVGRVGTFQLAHQYAGVFRRLHILAVVREAAIFEQ</sequence>
<dbReference type="AlphaFoldDB" id="A0A645APQ1"/>
<proteinExistence type="predicted"/>